<evidence type="ECO:0000313" key="2">
    <source>
        <dbReference type="EMBL" id="RDB04546.1"/>
    </source>
</evidence>
<dbReference type="Proteomes" id="UP000253141">
    <property type="component" value="Unassembled WGS sequence"/>
</dbReference>
<accession>A0A369ID15</accession>
<keyword evidence="1" id="KW-0472">Membrane</keyword>
<protein>
    <submittedName>
        <fullName evidence="2">Uncharacterized protein</fullName>
    </submittedName>
</protein>
<dbReference type="EMBL" id="QPIW01000015">
    <property type="protein sequence ID" value="RDB04546.1"/>
    <property type="molecule type" value="Genomic_DNA"/>
</dbReference>
<dbReference type="AlphaFoldDB" id="A0A369ID15"/>
<name>A0A369ID15_9BACT</name>
<proteinExistence type="predicted"/>
<feature type="transmembrane region" description="Helical" evidence="1">
    <location>
        <begin position="40"/>
        <end position="61"/>
    </location>
</feature>
<reference evidence="2 3" key="1">
    <citation type="submission" date="2018-07" db="EMBL/GenBank/DDBJ databases">
        <title>Genome analysis of Runella aurantiaca.</title>
        <authorList>
            <person name="Yang X."/>
        </authorList>
    </citation>
    <scope>NUCLEOTIDE SEQUENCE [LARGE SCALE GENOMIC DNA]</scope>
    <source>
        <strain evidence="2 3">YX9</strain>
    </source>
</reference>
<feature type="transmembrane region" description="Helical" evidence="1">
    <location>
        <begin position="81"/>
        <end position="105"/>
    </location>
</feature>
<keyword evidence="1" id="KW-0812">Transmembrane</keyword>
<evidence type="ECO:0000313" key="3">
    <source>
        <dbReference type="Proteomes" id="UP000253141"/>
    </source>
</evidence>
<keyword evidence="1" id="KW-1133">Transmembrane helix</keyword>
<gene>
    <name evidence="2" type="ORF">DVG78_17810</name>
</gene>
<comment type="caution">
    <text evidence="2">The sequence shown here is derived from an EMBL/GenBank/DDBJ whole genome shotgun (WGS) entry which is preliminary data.</text>
</comment>
<organism evidence="2 3">
    <name type="scientific">Runella aurantiaca</name>
    <dbReference type="NCBI Taxonomy" id="2282308"/>
    <lineage>
        <taxon>Bacteria</taxon>
        <taxon>Pseudomonadati</taxon>
        <taxon>Bacteroidota</taxon>
        <taxon>Cytophagia</taxon>
        <taxon>Cytophagales</taxon>
        <taxon>Spirosomataceae</taxon>
        <taxon>Runella</taxon>
    </lineage>
</organism>
<feature type="transmembrane region" description="Helical" evidence="1">
    <location>
        <begin position="126"/>
        <end position="147"/>
    </location>
</feature>
<evidence type="ECO:0000256" key="1">
    <source>
        <dbReference type="SAM" id="Phobius"/>
    </source>
</evidence>
<keyword evidence="3" id="KW-1185">Reference proteome</keyword>
<sequence length="168" mass="19700">MENQDDFEKRLQNLKKPEVMTQHQEYLKLPLLNAHKSAAIGWWLVALPSFFLACVVMKYVFKVDLHFIDTVFATLSVFDRAHGWWFSPMLFLFFPLVAAGMNLLSLLKIIYDKEQNEISITIKVRFWNLFLIALGFGIALFLGFYVITENMMEKNIHRLDTPHIEKTN</sequence>